<organism evidence="3 4">
    <name type="scientific">Caenorhabditis tropicalis</name>
    <dbReference type="NCBI Taxonomy" id="1561998"/>
    <lineage>
        <taxon>Eukaryota</taxon>
        <taxon>Metazoa</taxon>
        <taxon>Ecdysozoa</taxon>
        <taxon>Nematoda</taxon>
        <taxon>Chromadorea</taxon>
        <taxon>Rhabditida</taxon>
        <taxon>Rhabditina</taxon>
        <taxon>Rhabditomorpha</taxon>
        <taxon>Rhabditoidea</taxon>
        <taxon>Rhabditidae</taxon>
        <taxon>Peloderinae</taxon>
        <taxon>Caenorhabditis</taxon>
    </lineage>
</organism>
<dbReference type="PANTHER" id="PTHR16127">
    <property type="entry name" value="TAXILIN"/>
    <property type="match status" value="1"/>
</dbReference>
<dbReference type="eggNOG" id="KOG1850">
    <property type="taxonomic scope" value="Eukaryota"/>
</dbReference>
<dbReference type="Proteomes" id="UP000095282">
    <property type="component" value="Unplaced"/>
</dbReference>
<sequence>MGKNFDETALLKSLEGVSDAEKVQKLIKKLADSEKQNTDLKAKLVDYDKVVKVRDLVEKKWEKTQQVLVRTEESKSKLEELCRGLQKANQQTRDECLAKIKKMELEKAQTVEHLKVTLKDIERTMSEGKAKSDSLAEDNKKLSQKFTEIGQQYEERMKVIDEQMLKKEKYWEEYGKAKDLEIKLLNAKLDASSIQVRKAGMEKDELTKIVLEETARVGGALETEKALRDQVLEYSTKYSELTNCLARSNEAFDKFRKEIDRVNAKCSKIEKEGLVFKTKCDQANQKVLMLTMENKELSDTVPVYQKKIQTLENLCRALQKTAITNETTETTTETSKDS</sequence>
<feature type="coiled-coil region" evidence="2">
    <location>
        <begin position="245"/>
        <end position="272"/>
    </location>
</feature>
<dbReference type="GO" id="GO:0019905">
    <property type="term" value="F:syntaxin binding"/>
    <property type="evidence" value="ECO:0007669"/>
    <property type="project" value="InterPro"/>
</dbReference>
<keyword evidence="2" id="KW-0175">Coiled coil</keyword>
<name>A0A1I7T438_9PELO</name>
<protein>
    <submittedName>
        <fullName evidence="4">Alpha-taxilin</fullName>
    </submittedName>
</protein>
<evidence type="ECO:0000256" key="2">
    <source>
        <dbReference type="SAM" id="Coils"/>
    </source>
</evidence>
<keyword evidence="3" id="KW-1185">Reference proteome</keyword>
<proteinExistence type="inferred from homology"/>
<reference evidence="4" key="1">
    <citation type="submission" date="2016-11" db="UniProtKB">
        <authorList>
            <consortium name="WormBaseParasite"/>
        </authorList>
    </citation>
    <scope>IDENTIFICATION</scope>
</reference>
<evidence type="ECO:0000313" key="3">
    <source>
        <dbReference type="Proteomes" id="UP000095282"/>
    </source>
</evidence>
<dbReference type="Pfam" id="PF09728">
    <property type="entry name" value="Taxilin"/>
    <property type="match status" value="1"/>
</dbReference>
<accession>A0A1I7T438</accession>
<dbReference type="PANTHER" id="PTHR16127:SF13">
    <property type="entry name" value="GH01188P"/>
    <property type="match status" value="1"/>
</dbReference>
<dbReference type="InterPro" id="IPR026183">
    <property type="entry name" value="Taxilin_fam"/>
</dbReference>
<evidence type="ECO:0000313" key="4">
    <source>
        <dbReference type="WBParaSite" id="Csp11.Scaffold498.g2229.t1"/>
    </source>
</evidence>
<dbReference type="STRING" id="1561998.A0A1I7T438"/>
<dbReference type="WBParaSite" id="Csp11.Scaffold498.g2229.t1">
    <property type="protein sequence ID" value="Csp11.Scaffold498.g2229.t1"/>
    <property type="gene ID" value="Csp11.Scaffold498.g2229"/>
</dbReference>
<comment type="similarity">
    <text evidence="1">Belongs to the taxilin family.</text>
</comment>
<feature type="coiled-coil region" evidence="2">
    <location>
        <begin position="68"/>
        <end position="95"/>
    </location>
</feature>
<evidence type="ECO:0000256" key="1">
    <source>
        <dbReference type="ARBA" id="ARBA00009550"/>
    </source>
</evidence>
<dbReference type="AlphaFoldDB" id="A0A1I7T438"/>